<accession>A0A1H5Z7C5</accession>
<gene>
    <name evidence="1" type="ORF">Tchl_2820</name>
</gene>
<evidence type="ECO:0000313" key="2">
    <source>
        <dbReference type="Proteomes" id="UP000185739"/>
    </source>
</evidence>
<evidence type="ECO:0000313" key="1">
    <source>
        <dbReference type="EMBL" id="APR05643.1"/>
    </source>
</evidence>
<name>A0A1H5Z7C5_9RHOO</name>
<dbReference type="OrthoDB" id="10003187at2"/>
<proteinExistence type="predicted"/>
<dbReference type="KEGG" id="tcl:Tchl_2820"/>
<dbReference type="AlphaFoldDB" id="A0A1H5Z7C5"/>
<dbReference type="Proteomes" id="UP000185739">
    <property type="component" value="Chromosome"/>
</dbReference>
<dbReference type="Pfam" id="PF05354">
    <property type="entry name" value="Phage_attach"/>
    <property type="match status" value="1"/>
</dbReference>
<organism evidence="1 2">
    <name type="scientific">Thauera chlorobenzoica</name>
    <dbReference type="NCBI Taxonomy" id="96773"/>
    <lineage>
        <taxon>Bacteria</taxon>
        <taxon>Pseudomonadati</taxon>
        <taxon>Pseudomonadota</taxon>
        <taxon>Betaproteobacteria</taxon>
        <taxon>Rhodocyclales</taxon>
        <taxon>Zoogloeaceae</taxon>
        <taxon>Thauera</taxon>
    </lineage>
</organism>
<dbReference type="InterPro" id="IPR008018">
    <property type="entry name" value="Phage_tail_attach_FII"/>
</dbReference>
<dbReference type="STRING" id="96773.Tchl_2820"/>
<dbReference type="GO" id="GO:0019068">
    <property type="term" value="P:virion assembly"/>
    <property type="evidence" value="ECO:0007669"/>
    <property type="project" value="InterPro"/>
</dbReference>
<keyword evidence="2" id="KW-1185">Reference proteome</keyword>
<reference evidence="1 2" key="1">
    <citation type="submission" date="2016-12" db="EMBL/GenBank/DDBJ databases">
        <title>Complete genome sequence of Thauera chlorobenzoica, a Betaproteobacterium degrading haloaromatics anaerobically to CO2 and halides.</title>
        <authorList>
            <person name="Goris T."/>
            <person name="Mergelsberg M."/>
            <person name="Boll M."/>
        </authorList>
    </citation>
    <scope>NUCLEOTIDE SEQUENCE [LARGE SCALE GENOMIC DNA]</scope>
    <source>
        <strain evidence="1 2">3CB1</strain>
    </source>
</reference>
<sequence length="104" mass="11110">MPLTAPFADIEDMLTGAAFALLSNVVVTPATGGEFLAIFRLADIDPLSPPSIVGDYELRYPLADATLVPGDILTLRGQQYRVADDPYRLADGHEAVVPLREVAA</sequence>
<dbReference type="EMBL" id="CP018839">
    <property type="protein sequence ID" value="APR05643.1"/>
    <property type="molecule type" value="Genomic_DNA"/>
</dbReference>
<dbReference type="RefSeq" id="WP_075148983.1">
    <property type="nucleotide sequence ID" value="NZ_CP018839.1"/>
</dbReference>
<protein>
    <submittedName>
        <fullName evidence="1">Uncharacterized protein</fullName>
    </submittedName>
</protein>